<comment type="subcellular location">
    <subcellularLocation>
        <location evidence="2">Peroxisome</location>
    </subcellularLocation>
</comment>
<keyword evidence="11" id="KW-0455">Luminescence</keyword>
<evidence type="ECO:0000256" key="1">
    <source>
        <dbReference type="ARBA" id="ARBA00001946"/>
    </source>
</evidence>
<organism evidence="17 18">
    <name type="scientific">Parnassius mnemosyne</name>
    <name type="common">clouded apollo</name>
    <dbReference type="NCBI Taxonomy" id="213953"/>
    <lineage>
        <taxon>Eukaryota</taxon>
        <taxon>Metazoa</taxon>
        <taxon>Ecdysozoa</taxon>
        <taxon>Arthropoda</taxon>
        <taxon>Hexapoda</taxon>
        <taxon>Insecta</taxon>
        <taxon>Pterygota</taxon>
        <taxon>Neoptera</taxon>
        <taxon>Endopterygota</taxon>
        <taxon>Lepidoptera</taxon>
        <taxon>Glossata</taxon>
        <taxon>Ditrysia</taxon>
        <taxon>Papilionoidea</taxon>
        <taxon>Papilionidae</taxon>
        <taxon>Parnassiinae</taxon>
        <taxon>Parnassini</taxon>
        <taxon>Parnassius</taxon>
        <taxon>Driopa</taxon>
    </lineage>
</organism>
<keyword evidence="18" id="KW-1185">Reference proteome</keyword>
<proteinExistence type="inferred from homology"/>
<keyword evidence="8" id="KW-0560">Oxidoreductase</keyword>
<keyword evidence="9" id="KW-0503">Monooxygenase</keyword>
<dbReference type="GO" id="GO:0016405">
    <property type="term" value="F:CoA-ligase activity"/>
    <property type="evidence" value="ECO:0007669"/>
    <property type="project" value="TreeGrafter"/>
</dbReference>
<keyword evidence="6" id="KW-0067">ATP-binding</keyword>
<evidence type="ECO:0000259" key="16">
    <source>
        <dbReference type="Pfam" id="PF13193"/>
    </source>
</evidence>
<evidence type="ECO:0000256" key="14">
    <source>
        <dbReference type="SAM" id="Phobius"/>
    </source>
</evidence>
<dbReference type="EMBL" id="CAVLGL010000057">
    <property type="protein sequence ID" value="CAK1583704.1"/>
    <property type="molecule type" value="Genomic_DNA"/>
</dbReference>
<sequence>MPATVHNKIVHGPEEELIPAHLSYGQFLYDKFRQGGDRIALINAETGENVTFKYILQSSINLATSLKELGLKKGDVVALSSENRFEFTIASQAIIFCGAILSTLNVTYSPGELAHILQIIKPKFIFSSPIIAQNIYDCSKDLPCVKNIILFGEYDVVPALFYNELVKKHHMSIDDFMVADVNGAEDAVAVMCSSGTTGLPKGVMLTHVNFLTLSAHMKYYLSMSQEKRKHKIKTGLSLIPWFHAYGFITTMAVMCMHINVVFLVRFDEQQFLEAIQKYKVNMTTIVPPLAVFLAKHPLVAKYDLSSLNEIWCGAAPLSSEIQKMVSQRTGIDFIKQGYGLTEVTMACCVDLTGGSKIGSCGTPAPGMKIKVLDIDSGKLLSIGEKGELWIKSPLRMKGYMHDQEASNALIDSEGYVRTGDIGYYDEDGYFYIVDRLKELIKYKGFQVAPAELEALLLQHPGVADCGVVGMPDEAAGELPTAFVVRQPNSTVTETDIIQYIARKVSPAKHLRGGVIFLKEIPKNASGKILRRELKAMLPNKLAKSKL</sequence>
<reference evidence="17 18" key="1">
    <citation type="submission" date="2023-11" db="EMBL/GenBank/DDBJ databases">
        <authorList>
            <person name="Hedman E."/>
            <person name="Englund M."/>
            <person name="Stromberg M."/>
            <person name="Nyberg Akerstrom W."/>
            <person name="Nylinder S."/>
            <person name="Jareborg N."/>
            <person name="Kallberg Y."/>
            <person name="Kronander E."/>
        </authorList>
    </citation>
    <scope>NUCLEOTIDE SEQUENCE [LARGE SCALE GENOMIC DNA]</scope>
</reference>
<evidence type="ECO:0000313" key="18">
    <source>
        <dbReference type="Proteomes" id="UP001314205"/>
    </source>
</evidence>
<feature type="domain" description="AMP-dependent synthetase/ligase" evidence="15">
    <location>
        <begin position="33"/>
        <end position="399"/>
    </location>
</feature>
<keyword evidence="7" id="KW-0460">Magnesium</keyword>
<dbReference type="Gene3D" id="3.40.50.980">
    <property type="match status" value="2"/>
</dbReference>
<dbReference type="EC" id="1.13.12.7" evidence="4"/>
<accession>A0AAV1KPA6</accession>
<evidence type="ECO:0000256" key="12">
    <source>
        <dbReference type="ARBA" id="ARBA00023262"/>
    </source>
</evidence>
<evidence type="ECO:0000256" key="3">
    <source>
        <dbReference type="ARBA" id="ARBA00006432"/>
    </source>
</evidence>
<dbReference type="PANTHER" id="PTHR24096">
    <property type="entry name" value="LONG-CHAIN-FATTY-ACID--COA LIGASE"/>
    <property type="match status" value="1"/>
</dbReference>
<dbReference type="InterPro" id="IPR020845">
    <property type="entry name" value="AMP-binding_CS"/>
</dbReference>
<dbReference type="InterPro" id="IPR000873">
    <property type="entry name" value="AMP-dep_synth/lig_dom"/>
</dbReference>
<feature type="domain" description="AMP-binding enzyme C-terminal" evidence="16">
    <location>
        <begin position="451"/>
        <end position="527"/>
    </location>
</feature>
<evidence type="ECO:0000256" key="11">
    <source>
        <dbReference type="ARBA" id="ARBA00023223"/>
    </source>
</evidence>
<dbReference type="Gene3D" id="2.30.38.10">
    <property type="entry name" value="Luciferase, Domain 3"/>
    <property type="match status" value="1"/>
</dbReference>
<evidence type="ECO:0000256" key="9">
    <source>
        <dbReference type="ARBA" id="ARBA00023033"/>
    </source>
</evidence>
<keyword evidence="14" id="KW-1133">Transmembrane helix</keyword>
<dbReference type="GO" id="GO:0008218">
    <property type="term" value="P:bioluminescence"/>
    <property type="evidence" value="ECO:0007669"/>
    <property type="project" value="UniProtKB-KW"/>
</dbReference>
<evidence type="ECO:0000256" key="4">
    <source>
        <dbReference type="ARBA" id="ARBA00012532"/>
    </source>
</evidence>
<comment type="cofactor">
    <cofactor evidence="1">
        <name>Mg(2+)</name>
        <dbReference type="ChEBI" id="CHEBI:18420"/>
    </cofactor>
</comment>
<evidence type="ECO:0000256" key="7">
    <source>
        <dbReference type="ARBA" id="ARBA00022842"/>
    </source>
</evidence>
<dbReference type="InterPro" id="IPR025110">
    <property type="entry name" value="AMP-bd_C"/>
</dbReference>
<dbReference type="CDD" id="cd05911">
    <property type="entry name" value="Firefly_Luc_like"/>
    <property type="match status" value="1"/>
</dbReference>
<evidence type="ECO:0000313" key="17">
    <source>
        <dbReference type="EMBL" id="CAK1583704.1"/>
    </source>
</evidence>
<evidence type="ECO:0000256" key="8">
    <source>
        <dbReference type="ARBA" id="ARBA00023002"/>
    </source>
</evidence>
<protein>
    <recommendedName>
        <fullName evidence="5">Luciferin 4-monooxygenase</fullName>
        <ecNumber evidence="4">1.13.12.7</ecNumber>
    </recommendedName>
</protein>
<comment type="caution">
    <text evidence="17">The sequence shown here is derived from an EMBL/GenBank/DDBJ whole genome shotgun (WGS) entry which is preliminary data.</text>
</comment>
<keyword evidence="14" id="KW-0812">Transmembrane</keyword>
<dbReference type="SUPFAM" id="SSF56801">
    <property type="entry name" value="Acetyl-CoA synthetase-like"/>
    <property type="match status" value="1"/>
</dbReference>
<dbReference type="InterPro" id="IPR045851">
    <property type="entry name" value="AMP-bd_C_sf"/>
</dbReference>
<dbReference type="Gene3D" id="3.30.300.30">
    <property type="match status" value="1"/>
</dbReference>
<keyword evidence="10" id="KW-0576">Peroxisome</keyword>
<keyword evidence="12" id="KW-0599">Photoprotein</keyword>
<evidence type="ECO:0000256" key="13">
    <source>
        <dbReference type="ARBA" id="ARBA00048497"/>
    </source>
</evidence>
<evidence type="ECO:0000259" key="15">
    <source>
        <dbReference type="Pfam" id="PF00501"/>
    </source>
</evidence>
<evidence type="ECO:0000256" key="6">
    <source>
        <dbReference type="ARBA" id="ARBA00022840"/>
    </source>
</evidence>
<comment type="catalytic activity">
    <reaction evidence="13">
        <text>firefly D-luciferin + ATP + O2 = firefly oxyluciferin + hnu + AMP + CO2 + diphosphate</text>
        <dbReference type="Rhea" id="RHEA:10732"/>
        <dbReference type="ChEBI" id="CHEBI:15379"/>
        <dbReference type="ChEBI" id="CHEBI:16526"/>
        <dbReference type="ChEBI" id="CHEBI:16792"/>
        <dbReference type="ChEBI" id="CHEBI:30212"/>
        <dbReference type="ChEBI" id="CHEBI:30616"/>
        <dbReference type="ChEBI" id="CHEBI:33019"/>
        <dbReference type="ChEBI" id="CHEBI:58038"/>
        <dbReference type="ChEBI" id="CHEBI:456215"/>
        <dbReference type="EC" id="1.13.12.7"/>
    </reaction>
</comment>
<keyword evidence="14" id="KW-0472">Membrane</keyword>
<evidence type="ECO:0000256" key="2">
    <source>
        <dbReference type="ARBA" id="ARBA00004275"/>
    </source>
</evidence>
<dbReference type="GO" id="GO:0005777">
    <property type="term" value="C:peroxisome"/>
    <property type="evidence" value="ECO:0007669"/>
    <property type="project" value="UniProtKB-SubCell"/>
</dbReference>
<dbReference type="FunFam" id="3.30.300.30:FF:000007">
    <property type="entry name" value="4-coumarate--CoA ligase 2"/>
    <property type="match status" value="1"/>
</dbReference>
<gene>
    <name evidence="17" type="ORF">PARMNEM_LOCUS5062</name>
</gene>
<comment type="similarity">
    <text evidence="3">Belongs to the ATP-dependent AMP-binding enzyme family.</text>
</comment>
<evidence type="ECO:0000256" key="5">
    <source>
        <dbReference type="ARBA" id="ARBA00019043"/>
    </source>
</evidence>
<dbReference type="Pfam" id="PF00501">
    <property type="entry name" value="AMP-binding"/>
    <property type="match status" value="1"/>
</dbReference>
<dbReference type="AlphaFoldDB" id="A0AAV1KPA6"/>
<evidence type="ECO:0000256" key="10">
    <source>
        <dbReference type="ARBA" id="ARBA00023140"/>
    </source>
</evidence>
<dbReference type="PROSITE" id="PS00455">
    <property type="entry name" value="AMP_BINDING"/>
    <property type="match status" value="1"/>
</dbReference>
<feature type="transmembrane region" description="Helical" evidence="14">
    <location>
        <begin position="242"/>
        <end position="264"/>
    </location>
</feature>
<dbReference type="GO" id="GO:0005524">
    <property type="term" value="F:ATP binding"/>
    <property type="evidence" value="ECO:0007669"/>
    <property type="project" value="UniProtKB-KW"/>
</dbReference>
<name>A0AAV1KPA6_9NEOP</name>
<dbReference type="GO" id="GO:0004497">
    <property type="term" value="F:monooxygenase activity"/>
    <property type="evidence" value="ECO:0007669"/>
    <property type="project" value="UniProtKB-KW"/>
</dbReference>
<dbReference type="Proteomes" id="UP001314205">
    <property type="component" value="Unassembled WGS sequence"/>
</dbReference>
<dbReference type="Pfam" id="PF13193">
    <property type="entry name" value="AMP-binding_C"/>
    <property type="match status" value="1"/>
</dbReference>
<dbReference type="PANTHER" id="PTHR24096:SF423">
    <property type="entry name" value="GM05240P"/>
    <property type="match status" value="1"/>
</dbReference>
<keyword evidence="6" id="KW-0547">Nucleotide-binding</keyword>